<protein>
    <submittedName>
        <fullName evidence="1">DUF3841 domain-containing protein</fullName>
    </submittedName>
</protein>
<sequence length="195" mass="23621">MKVKLWTIQDENGWNELQTKGILVAKQQFVEPDFKDGYDWMKIQMNKRIGKPDEKGQYPIWAWYQSISTNKRKPDLRASANLPRKTIGYRIEIEKDQKDILLSDFVLWHWPLSYKTYIANSEMEANEFEKRQENTEFDKLSKMEKKLIEKSWEKIFDMDFDLEYYTLPFKEKKIQATFWELQLKDVIKVDKFIAK</sequence>
<dbReference type="EMBL" id="VLNR01000130">
    <property type="protein sequence ID" value="TSE03014.1"/>
    <property type="molecule type" value="Genomic_DNA"/>
</dbReference>
<reference evidence="1 2" key="1">
    <citation type="submission" date="2019-07" db="EMBL/GenBank/DDBJ databases">
        <title>The draft genome sequence of Aquimarina algiphila M91.</title>
        <authorList>
            <person name="Meng X."/>
        </authorList>
    </citation>
    <scope>NUCLEOTIDE SEQUENCE [LARGE SCALE GENOMIC DNA]</scope>
    <source>
        <strain evidence="1 2">M91</strain>
    </source>
</reference>
<name>A0A554VAC4_9FLAO</name>
<gene>
    <name evidence="1" type="ORF">FOF46_30210</name>
</gene>
<dbReference type="OrthoDB" id="286252at2"/>
<proteinExistence type="predicted"/>
<dbReference type="RefSeq" id="WP_143919145.1">
    <property type="nucleotide sequence ID" value="NZ_CANMIK010000122.1"/>
</dbReference>
<evidence type="ECO:0000313" key="1">
    <source>
        <dbReference type="EMBL" id="TSE03014.1"/>
    </source>
</evidence>
<comment type="caution">
    <text evidence="1">The sequence shown here is derived from an EMBL/GenBank/DDBJ whole genome shotgun (WGS) entry which is preliminary data.</text>
</comment>
<organism evidence="1 2">
    <name type="scientific">Aquimarina algiphila</name>
    <dbReference type="NCBI Taxonomy" id="2047982"/>
    <lineage>
        <taxon>Bacteria</taxon>
        <taxon>Pseudomonadati</taxon>
        <taxon>Bacteroidota</taxon>
        <taxon>Flavobacteriia</taxon>
        <taxon>Flavobacteriales</taxon>
        <taxon>Flavobacteriaceae</taxon>
        <taxon>Aquimarina</taxon>
    </lineage>
</organism>
<evidence type="ECO:0000313" key="2">
    <source>
        <dbReference type="Proteomes" id="UP000318833"/>
    </source>
</evidence>
<dbReference type="InterPro" id="IPR024211">
    <property type="entry name" value="DUF3841"/>
</dbReference>
<dbReference type="AlphaFoldDB" id="A0A554VAC4"/>
<dbReference type="Proteomes" id="UP000318833">
    <property type="component" value="Unassembled WGS sequence"/>
</dbReference>
<accession>A0A554VAC4</accession>
<dbReference type="Pfam" id="PF12952">
    <property type="entry name" value="DUF3841"/>
    <property type="match status" value="1"/>
</dbReference>
<keyword evidence="2" id="KW-1185">Reference proteome</keyword>